<feature type="domain" description="C2H2-type" evidence="3">
    <location>
        <begin position="8"/>
        <end position="35"/>
    </location>
</feature>
<organism evidence="4 5">
    <name type="scientific">Amblyomma americanum</name>
    <name type="common">Lone star tick</name>
    <dbReference type="NCBI Taxonomy" id="6943"/>
    <lineage>
        <taxon>Eukaryota</taxon>
        <taxon>Metazoa</taxon>
        <taxon>Ecdysozoa</taxon>
        <taxon>Arthropoda</taxon>
        <taxon>Chelicerata</taxon>
        <taxon>Arachnida</taxon>
        <taxon>Acari</taxon>
        <taxon>Parasitiformes</taxon>
        <taxon>Ixodida</taxon>
        <taxon>Ixodoidea</taxon>
        <taxon>Ixodidae</taxon>
        <taxon>Amblyomminae</taxon>
        <taxon>Amblyomma</taxon>
    </lineage>
</organism>
<sequence length="94" mass="11028">MYLSKKRYQCVFCPSIFKSYNGLLVHALSHKTEKLFKCRFCSKAFTKRERLEFHERVSSGMATPQDMCSSSPQETSSEERQQFQCPDARLRTSF</sequence>
<dbReference type="SMART" id="SM00355">
    <property type="entry name" value="ZnF_C2H2"/>
    <property type="match status" value="2"/>
</dbReference>
<dbReference type="InterPro" id="IPR036236">
    <property type="entry name" value="Znf_C2H2_sf"/>
</dbReference>
<feature type="compositionally biased region" description="Polar residues" evidence="2">
    <location>
        <begin position="60"/>
        <end position="75"/>
    </location>
</feature>
<feature type="domain" description="C2H2-type" evidence="3">
    <location>
        <begin position="36"/>
        <end position="63"/>
    </location>
</feature>
<dbReference type="SUPFAM" id="SSF57667">
    <property type="entry name" value="beta-beta-alpha zinc fingers"/>
    <property type="match status" value="1"/>
</dbReference>
<evidence type="ECO:0000259" key="3">
    <source>
        <dbReference type="PROSITE" id="PS50157"/>
    </source>
</evidence>
<dbReference type="PROSITE" id="PS50157">
    <property type="entry name" value="ZINC_FINGER_C2H2_2"/>
    <property type="match status" value="2"/>
</dbReference>
<dbReference type="EMBL" id="JARKHS020002893">
    <property type="protein sequence ID" value="KAK8786206.1"/>
    <property type="molecule type" value="Genomic_DNA"/>
</dbReference>
<dbReference type="GO" id="GO:0008270">
    <property type="term" value="F:zinc ion binding"/>
    <property type="evidence" value="ECO:0007669"/>
    <property type="project" value="UniProtKB-KW"/>
</dbReference>
<accession>A0AAQ4FGY4</accession>
<dbReference type="PROSITE" id="PS00028">
    <property type="entry name" value="ZINC_FINGER_C2H2_1"/>
    <property type="match status" value="1"/>
</dbReference>
<evidence type="ECO:0000256" key="1">
    <source>
        <dbReference type="PROSITE-ProRule" id="PRU00042"/>
    </source>
</evidence>
<dbReference type="Gene3D" id="3.30.160.60">
    <property type="entry name" value="Classic Zinc Finger"/>
    <property type="match status" value="1"/>
</dbReference>
<keyword evidence="1" id="KW-0862">Zinc</keyword>
<keyword evidence="1" id="KW-0479">Metal-binding</keyword>
<reference evidence="4 5" key="1">
    <citation type="journal article" date="2023" name="Arcadia Sci">
        <title>De novo assembly of a long-read Amblyomma americanum tick genome.</title>
        <authorList>
            <person name="Chou S."/>
            <person name="Poskanzer K.E."/>
            <person name="Rollins M."/>
            <person name="Thuy-Boun P.S."/>
        </authorList>
    </citation>
    <scope>NUCLEOTIDE SEQUENCE [LARGE SCALE GENOMIC DNA]</scope>
    <source>
        <strain evidence="4">F_SG_1</strain>
        <tissue evidence="4">Salivary glands</tissue>
    </source>
</reference>
<dbReference type="Proteomes" id="UP001321473">
    <property type="component" value="Unassembled WGS sequence"/>
</dbReference>
<dbReference type="AlphaFoldDB" id="A0AAQ4FGY4"/>
<keyword evidence="5" id="KW-1185">Reference proteome</keyword>
<proteinExistence type="predicted"/>
<gene>
    <name evidence="4" type="ORF">V5799_007419</name>
</gene>
<comment type="caution">
    <text evidence="4">The sequence shown here is derived from an EMBL/GenBank/DDBJ whole genome shotgun (WGS) entry which is preliminary data.</text>
</comment>
<evidence type="ECO:0000313" key="4">
    <source>
        <dbReference type="EMBL" id="KAK8786206.1"/>
    </source>
</evidence>
<protein>
    <recommendedName>
        <fullName evidence="3">C2H2-type domain-containing protein</fullName>
    </recommendedName>
</protein>
<keyword evidence="1" id="KW-0863">Zinc-finger</keyword>
<feature type="region of interest" description="Disordered" evidence="2">
    <location>
        <begin position="57"/>
        <end position="94"/>
    </location>
</feature>
<dbReference type="InterPro" id="IPR013087">
    <property type="entry name" value="Znf_C2H2_type"/>
</dbReference>
<evidence type="ECO:0000256" key="2">
    <source>
        <dbReference type="SAM" id="MobiDB-lite"/>
    </source>
</evidence>
<name>A0AAQ4FGY4_AMBAM</name>
<evidence type="ECO:0000313" key="5">
    <source>
        <dbReference type="Proteomes" id="UP001321473"/>
    </source>
</evidence>